<organism evidence="8 9">
    <name type="scientific">Methylobrevis albus</name>
    <dbReference type="NCBI Taxonomy" id="2793297"/>
    <lineage>
        <taxon>Bacteria</taxon>
        <taxon>Pseudomonadati</taxon>
        <taxon>Pseudomonadota</taxon>
        <taxon>Alphaproteobacteria</taxon>
        <taxon>Hyphomicrobiales</taxon>
        <taxon>Pleomorphomonadaceae</taxon>
        <taxon>Methylobrevis</taxon>
    </lineage>
</organism>
<evidence type="ECO:0000256" key="5">
    <source>
        <dbReference type="ARBA" id="ARBA00023098"/>
    </source>
</evidence>
<name>A0A931N1E9_9HYPH</name>
<evidence type="ECO:0000256" key="4">
    <source>
        <dbReference type="ARBA" id="ARBA00022691"/>
    </source>
</evidence>
<dbReference type="InterPro" id="IPR003333">
    <property type="entry name" value="CMAS"/>
</dbReference>
<dbReference type="PANTHER" id="PTHR43667:SF2">
    <property type="entry name" value="FATTY ACID C-METHYL TRANSFERASE"/>
    <property type="match status" value="1"/>
</dbReference>
<dbReference type="GO" id="GO:0032259">
    <property type="term" value="P:methylation"/>
    <property type="evidence" value="ECO:0007669"/>
    <property type="project" value="UniProtKB-KW"/>
</dbReference>
<dbReference type="CDD" id="cd02440">
    <property type="entry name" value="AdoMet_MTases"/>
    <property type="match status" value="1"/>
</dbReference>
<dbReference type="PIRSF" id="PIRSF003085">
    <property type="entry name" value="CMAS"/>
    <property type="match status" value="1"/>
</dbReference>
<dbReference type="GO" id="GO:0008610">
    <property type="term" value="P:lipid biosynthetic process"/>
    <property type="evidence" value="ECO:0007669"/>
    <property type="project" value="InterPro"/>
</dbReference>
<protein>
    <submittedName>
        <fullName evidence="8">Class I SAM-dependent methyltransferase</fullName>
    </submittedName>
</protein>
<evidence type="ECO:0000256" key="2">
    <source>
        <dbReference type="ARBA" id="ARBA00022603"/>
    </source>
</evidence>
<evidence type="ECO:0000313" key="8">
    <source>
        <dbReference type="EMBL" id="MBH0239756.1"/>
    </source>
</evidence>
<feature type="region of interest" description="Disordered" evidence="7">
    <location>
        <begin position="1"/>
        <end position="26"/>
    </location>
</feature>
<evidence type="ECO:0000256" key="6">
    <source>
        <dbReference type="PIRSR" id="PIRSR003085-1"/>
    </source>
</evidence>
<dbReference type="EMBL" id="JADZLT010000056">
    <property type="protein sequence ID" value="MBH0239756.1"/>
    <property type="molecule type" value="Genomic_DNA"/>
</dbReference>
<keyword evidence="4" id="KW-0949">S-adenosyl-L-methionine</keyword>
<comment type="similarity">
    <text evidence="1">Belongs to the CFA/CMAS family.</text>
</comment>
<evidence type="ECO:0000313" key="9">
    <source>
        <dbReference type="Proteomes" id="UP000631694"/>
    </source>
</evidence>
<dbReference type="Pfam" id="PF02353">
    <property type="entry name" value="CMAS"/>
    <property type="match status" value="1"/>
</dbReference>
<dbReference type="SUPFAM" id="SSF53335">
    <property type="entry name" value="S-adenosyl-L-methionine-dependent methyltransferases"/>
    <property type="match status" value="1"/>
</dbReference>
<dbReference type="Gene3D" id="3.40.50.150">
    <property type="entry name" value="Vaccinia Virus protein VP39"/>
    <property type="match status" value="1"/>
</dbReference>
<proteinExistence type="inferred from homology"/>
<reference evidence="8" key="1">
    <citation type="submission" date="2020-12" db="EMBL/GenBank/DDBJ databases">
        <title>Methylobrevis albus sp. nov., isolated from fresh water lack sediment.</title>
        <authorList>
            <person name="Zou Q."/>
        </authorList>
    </citation>
    <scope>NUCLEOTIDE SEQUENCE</scope>
    <source>
        <strain evidence="8">L22</strain>
    </source>
</reference>
<dbReference type="AlphaFoldDB" id="A0A931N1E9"/>
<gene>
    <name evidence="8" type="ORF">I5731_18195</name>
</gene>
<dbReference type="PANTHER" id="PTHR43667">
    <property type="entry name" value="CYCLOPROPANE-FATTY-ACYL-PHOSPHOLIPID SYNTHASE"/>
    <property type="match status" value="1"/>
</dbReference>
<keyword evidence="9" id="KW-1185">Reference proteome</keyword>
<evidence type="ECO:0000256" key="7">
    <source>
        <dbReference type="SAM" id="MobiDB-lite"/>
    </source>
</evidence>
<keyword evidence="2 8" id="KW-0489">Methyltransferase</keyword>
<evidence type="ECO:0000256" key="3">
    <source>
        <dbReference type="ARBA" id="ARBA00022679"/>
    </source>
</evidence>
<comment type="caution">
    <text evidence="8">The sequence shown here is derived from an EMBL/GenBank/DDBJ whole genome shotgun (WGS) entry which is preliminary data.</text>
</comment>
<keyword evidence="5" id="KW-0443">Lipid metabolism</keyword>
<dbReference type="InterPro" id="IPR029063">
    <property type="entry name" value="SAM-dependent_MTases_sf"/>
</dbReference>
<sequence length="434" mass="48893">MIEPTASISAYAPTPGASPAIPDTDERPLPAVLTSANESTLLAGLPMLVRRAVSLVRDLEQGSLDVTMPDGRSFRIEGRTAGPHGVLVVHDYRAVRRIMEAGDIGVAEGFMASEWSSPDVTAFLELFAVNRAFMEETLGRRPLVKLFMKLRHWLNENTRRGSQRNISAHYDLGNAFYSAWLDRTMTYSSALFHEGVEDLATAQTAKYRHLAERTGMESGHDVLEIGCGWGGFAEFAAKEIGCKVTGLTISREQYDFACKRVFEAGLADKVDIKFQDYRDEAGRYDRVASIEMFEAVGERYWPTYFEKLRECLKPGGIAGIQVITIQDRAFEAYRRDPDFIQRYVFPGGMLPSPGILDRVSSAAGLNRVGERIFGLDYARTLALWRDRFRETWPSLEPLGFDARFKRLWEYYLHYCEAGFRAGNVDVRQIVYARG</sequence>
<feature type="active site" evidence="6">
    <location>
        <position position="415"/>
    </location>
</feature>
<accession>A0A931N1E9</accession>
<dbReference type="InterPro" id="IPR050723">
    <property type="entry name" value="CFA/CMAS"/>
</dbReference>
<dbReference type="GO" id="GO:0008168">
    <property type="term" value="F:methyltransferase activity"/>
    <property type="evidence" value="ECO:0007669"/>
    <property type="project" value="UniProtKB-KW"/>
</dbReference>
<keyword evidence="3" id="KW-0808">Transferase</keyword>
<dbReference type="Proteomes" id="UP000631694">
    <property type="component" value="Unassembled WGS sequence"/>
</dbReference>
<evidence type="ECO:0000256" key="1">
    <source>
        <dbReference type="ARBA" id="ARBA00010815"/>
    </source>
</evidence>